<keyword evidence="5 6" id="KW-0482">Metalloprotease</keyword>
<dbReference type="InterPro" id="IPR011990">
    <property type="entry name" value="TPR-like_helical_dom_sf"/>
</dbReference>
<gene>
    <name evidence="9" type="ORF">ACFOWX_05870</name>
</gene>
<accession>A0ABV8RHF9</accession>
<organism evidence="9 10">
    <name type="scientific">Sphingorhabdus arenilitoris</name>
    <dbReference type="NCBI Taxonomy" id="1490041"/>
    <lineage>
        <taxon>Bacteria</taxon>
        <taxon>Pseudomonadati</taxon>
        <taxon>Pseudomonadota</taxon>
        <taxon>Alphaproteobacteria</taxon>
        <taxon>Sphingomonadales</taxon>
        <taxon>Sphingomonadaceae</taxon>
        <taxon>Sphingorhabdus</taxon>
    </lineage>
</organism>
<keyword evidence="3 6" id="KW-0378">Hydrolase</keyword>
<dbReference type="Pfam" id="PF14559">
    <property type="entry name" value="TPR_19"/>
    <property type="match status" value="1"/>
</dbReference>
<dbReference type="Proteomes" id="UP001595887">
    <property type="component" value="Unassembled WGS sequence"/>
</dbReference>
<evidence type="ECO:0000256" key="7">
    <source>
        <dbReference type="SAM" id="SignalP"/>
    </source>
</evidence>
<feature type="signal peptide" evidence="7">
    <location>
        <begin position="1"/>
        <end position="26"/>
    </location>
</feature>
<evidence type="ECO:0000256" key="4">
    <source>
        <dbReference type="ARBA" id="ARBA00022833"/>
    </source>
</evidence>
<sequence>MNLTGSFSLIAALSLSIFGHPVPAYAQADGGTGAALSPAAFDYQPQDDDERGLWMQMDELEREVKNSQSLIKDPELNAYIRKILCSAVGESCGRVRIYIMRTPYFNASMAPNGMMIVWSGLLLRTKNEAELASVLGHEFSHFDRLHSLQSFRNIRQKTDAMAWMSFVPYVGFIGQIGAIRSIFSFSRDMERQADLVSLDYLADAGYDPRAASDIWRRLRAEMDATAEERKRKSQKDNNGGFFASHPNSGERMEYLEQAAAQKPPKNYVRNEAEYRAALARWWPLLIDDQIKLNDFGATEFLLRQLGESGWTPQLLYARAELYRARGKEGDFTQAAAFYRQSLAADAELAESWRGLGLALIRSGAPEEGKTALHRYLRANPDAFDRGIIEMMAGAGK</sequence>
<evidence type="ECO:0000313" key="10">
    <source>
        <dbReference type="Proteomes" id="UP001595887"/>
    </source>
</evidence>
<evidence type="ECO:0000313" key="9">
    <source>
        <dbReference type="EMBL" id="MFC4291940.1"/>
    </source>
</evidence>
<dbReference type="EMBL" id="JBHSDH010000013">
    <property type="protein sequence ID" value="MFC4291940.1"/>
    <property type="molecule type" value="Genomic_DNA"/>
</dbReference>
<evidence type="ECO:0000259" key="8">
    <source>
        <dbReference type="Pfam" id="PF01435"/>
    </source>
</evidence>
<dbReference type="GO" id="GO:0008237">
    <property type="term" value="F:metallopeptidase activity"/>
    <property type="evidence" value="ECO:0007669"/>
    <property type="project" value="UniProtKB-KW"/>
</dbReference>
<evidence type="ECO:0000256" key="1">
    <source>
        <dbReference type="ARBA" id="ARBA00022670"/>
    </source>
</evidence>
<keyword evidence="1 6" id="KW-0645">Protease</keyword>
<dbReference type="SUPFAM" id="SSF48452">
    <property type="entry name" value="TPR-like"/>
    <property type="match status" value="1"/>
</dbReference>
<evidence type="ECO:0000256" key="5">
    <source>
        <dbReference type="ARBA" id="ARBA00023049"/>
    </source>
</evidence>
<feature type="chain" id="PRO_5045180604" evidence="7">
    <location>
        <begin position="27"/>
        <end position="396"/>
    </location>
</feature>
<keyword evidence="10" id="KW-1185">Reference proteome</keyword>
<dbReference type="EC" id="3.4.24.-" evidence="9"/>
<evidence type="ECO:0000256" key="3">
    <source>
        <dbReference type="ARBA" id="ARBA00022801"/>
    </source>
</evidence>
<reference evidence="10" key="1">
    <citation type="journal article" date="2019" name="Int. J. Syst. Evol. Microbiol.">
        <title>The Global Catalogue of Microorganisms (GCM) 10K type strain sequencing project: providing services to taxonomists for standard genome sequencing and annotation.</title>
        <authorList>
            <consortium name="The Broad Institute Genomics Platform"/>
            <consortium name="The Broad Institute Genome Sequencing Center for Infectious Disease"/>
            <person name="Wu L."/>
            <person name="Ma J."/>
        </authorList>
    </citation>
    <scope>NUCLEOTIDE SEQUENCE [LARGE SCALE GENOMIC DNA]</scope>
    <source>
        <strain evidence="10">CECT 8531</strain>
    </source>
</reference>
<keyword evidence="2" id="KW-0479">Metal-binding</keyword>
<dbReference type="Gene3D" id="1.25.40.10">
    <property type="entry name" value="Tetratricopeptide repeat domain"/>
    <property type="match status" value="1"/>
</dbReference>
<evidence type="ECO:0000256" key="6">
    <source>
        <dbReference type="RuleBase" id="RU003983"/>
    </source>
</evidence>
<comment type="similarity">
    <text evidence="6">Belongs to the peptidase M48 family.</text>
</comment>
<name>A0ABV8RHF9_9SPHN</name>
<protein>
    <submittedName>
        <fullName evidence="9">M48 family metalloprotease</fullName>
        <ecNumber evidence="9">3.4.24.-</ecNumber>
    </submittedName>
</protein>
<dbReference type="InterPro" id="IPR051156">
    <property type="entry name" value="Mito/Outer_Membr_Metalloprot"/>
</dbReference>
<keyword evidence="4 6" id="KW-0862">Zinc</keyword>
<dbReference type="RefSeq" id="WP_381422219.1">
    <property type="nucleotide sequence ID" value="NZ_JBHSDH010000013.1"/>
</dbReference>
<evidence type="ECO:0000256" key="2">
    <source>
        <dbReference type="ARBA" id="ARBA00022723"/>
    </source>
</evidence>
<comment type="caution">
    <text evidence="9">The sequence shown here is derived from an EMBL/GenBank/DDBJ whole genome shotgun (WGS) entry which is preliminary data.</text>
</comment>
<dbReference type="PANTHER" id="PTHR22726">
    <property type="entry name" value="METALLOENDOPEPTIDASE OMA1"/>
    <property type="match status" value="1"/>
</dbReference>
<feature type="domain" description="Peptidase M48" evidence="8">
    <location>
        <begin position="74"/>
        <end position="257"/>
    </location>
</feature>
<dbReference type="InterPro" id="IPR001915">
    <property type="entry name" value="Peptidase_M48"/>
</dbReference>
<dbReference type="Gene3D" id="3.30.2010.10">
    <property type="entry name" value="Metalloproteases ('zincins'), catalytic domain"/>
    <property type="match status" value="1"/>
</dbReference>
<dbReference type="PANTHER" id="PTHR22726:SF1">
    <property type="entry name" value="METALLOENDOPEPTIDASE OMA1, MITOCHONDRIAL"/>
    <property type="match status" value="1"/>
</dbReference>
<keyword evidence="7" id="KW-0732">Signal</keyword>
<dbReference type="Pfam" id="PF01435">
    <property type="entry name" value="Peptidase_M48"/>
    <property type="match status" value="1"/>
</dbReference>
<comment type="cofactor">
    <cofactor evidence="6">
        <name>Zn(2+)</name>
        <dbReference type="ChEBI" id="CHEBI:29105"/>
    </cofactor>
    <text evidence="6">Binds 1 zinc ion per subunit.</text>
</comment>
<proteinExistence type="inferred from homology"/>
<dbReference type="CDD" id="cd07324">
    <property type="entry name" value="M48C_Oma1-like"/>
    <property type="match status" value="1"/>
</dbReference>